<feature type="region of interest" description="Disordered" evidence="2">
    <location>
        <begin position="1562"/>
        <end position="1602"/>
    </location>
</feature>
<dbReference type="Gene3D" id="2.60.200.20">
    <property type="match status" value="1"/>
</dbReference>
<dbReference type="Pfam" id="PF00498">
    <property type="entry name" value="FHA"/>
    <property type="match status" value="1"/>
</dbReference>
<feature type="compositionally biased region" description="Polar residues" evidence="2">
    <location>
        <begin position="1357"/>
        <end position="1378"/>
    </location>
</feature>
<dbReference type="InterPro" id="IPR027417">
    <property type="entry name" value="P-loop_NTPase"/>
</dbReference>
<dbReference type="Proteomes" id="UP001474421">
    <property type="component" value="Unassembled WGS sequence"/>
</dbReference>
<dbReference type="InterPro" id="IPR000253">
    <property type="entry name" value="FHA_dom"/>
</dbReference>
<feature type="domain" description="FHA" evidence="3">
    <location>
        <begin position="148"/>
        <end position="205"/>
    </location>
</feature>
<feature type="region of interest" description="Disordered" evidence="2">
    <location>
        <begin position="597"/>
        <end position="853"/>
    </location>
</feature>
<dbReference type="Pfam" id="PF24564">
    <property type="entry name" value="DUF7605"/>
    <property type="match status" value="1"/>
</dbReference>
<name>A0AAW1BLG9_CROAD</name>
<dbReference type="Pfam" id="PF00350">
    <property type="entry name" value="Dynamin_N"/>
    <property type="match status" value="1"/>
</dbReference>
<feature type="compositionally biased region" description="Acidic residues" evidence="2">
    <location>
        <begin position="2088"/>
        <end position="2100"/>
    </location>
</feature>
<feature type="compositionally biased region" description="Basic and acidic residues" evidence="2">
    <location>
        <begin position="1308"/>
        <end position="1329"/>
    </location>
</feature>
<feature type="compositionally biased region" description="Low complexity" evidence="2">
    <location>
        <begin position="361"/>
        <end position="376"/>
    </location>
</feature>
<feature type="compositionally biased region" description="Polar residues" evidence="2">
    <location>
        <begin position="1408"/>
        <end position="1421"/>
    </location>
</feature>
<feature type="compositionally biased region" description="Polar residues" evidence="2">
    <location>
        <begin position="330"/>
        <end position="360"/>
    </location>
</feature>
<sequence length="2818" mass="304064">MWPSPYFLKVGPLWSQASSRPQTLPLCQEGQVGRSLQEASRCPREAVWAGRGSLRSRVASTQQGRGASSRTAGRNCCSGCPSGSLLLFVDSTGLPGRGQSGKKGESPEMALPCLLSGEGPQLSHLRSIGPWAPTPGSCEIVHFDKAVTLFGRNQQVVDYCLNSPAATPTDLKYISRIHARIIRTDGAYILVDSSLTGVYVNDIRIEGRVILREGDTVTFGHPAGKNLLLGSHTRQPNSPFYFLFEHCNCCPDQMQSVYAERRNFSQLLKRPDMVSAGVSHPGNPNLAFVHHIPRPQMALPGVLPGQASLLNSVTQRDHHTTLAPPPTPVLSASSPMTAPLSTSSQDSTLGGPETSDQTGFPSSSALPLSSPCGPASQVLRSASPDYTLPKDNSFAAPEFSPLQENSESSESVSLSSSSCSESAVEYDTPNAQQLFQHKDARSDPGRACMPLLFPGPTCSEVSVAADHDGSPKPVEASGPWEETFTPVFPTETGGASGCASSVFSPESPAPSETVQDEELAEMNLCPTSEDVEMEPPTDAGLEGVDGHLHGREHEPEIPGDAGGTCSKASVVDICAEMGLWSDGVKPGEEETGVKTRIIGTSAAANKDVANQDQEAEDGPDKELRCLAEQEKVQRPGADASLTRSPNADPAECCSLGLPGTVAVNLPGEPRDDSAQARQLPEEEEEEGEQDELHLHISASEAEKEEKGQFSPFKTYDLPRRRDSSLLDPAEQIVNVLGSSEALREPIEESTVQRPGDLAIQEASAGPLKGTEMLKMNLEGQTSSHQDQGPPVRAASPTARTEPGDPSSLSAKSRRRASEAPEDPGGDEMELDPVSLAGQPAESPSDSAKEDARIVKILSKDHGFIENTSQGLLQDSWPVAGRLPGQPDGATMASPPREAVKKLPGSETSSSPCSGEDEYAQDAGRMHQDIDRVPCQESVCQLGNGPDPSAGYSGGLGCLEPCRALLQEEEELNSSSPRKRHQNEELDLEGDACHQKKLCRQHFVSVPGSASDPASFPVVLPPPPPDLKRSDEQFGKMIVKFLDQCRNQIPLRSDPTQRNGDAIAQIVRSYFKSNIGSNEPATENGKAEELKALSSETAAVKDIGCQPEGGAGDPGESPGCNGPGSPEGEEEGAQIPEDAHVSPGVRSAASGSSTKEEGKGSAGTVQEAYYFQEEPFPLEAGSALEDSSSSSPAEAPNAESTEVPFEEDLCTFSSPDIPPSSQSYKSSPSPYWSHSDKLLGGPSESSGTLSEPEWYSPSDAGGYDEDSDMAVSDDSQALPGDIRPESVRPLSPSEQEAPGQWLQGGEPDGGDRPDGSACREDSGKALEGDRSGMLTEGGVFPHQASPRGSPGQDKMESTPVTSEPFTQSPWESSSKTVLQSGVGHCDPPLKTQLTDEEPDGQDYRGDESPSPSGRTPVASAQESEGPAPAGGSAWLLVKEEPVQEDAPLPCKGDESSLPALCPTQAGDSAGTAVYTGSPLEKEGCRPECGAQQAASYQTSQEAPWIPVTSGGFPAKDDVYVDQGSCRALPLQRDGSRLAQSPLADMELRSQAFEEEKNQLCPHLSYPTSHVPKTSADEQPEGSSHLADFGGREPQFPYKSEEAGLAEPSDAECLRVAAAVSCPAPLAFRERAPLFRDPPAWRGSQSSCLRERAESRSPTEWASSEQDVAFQLQECQSVLAEIFQALSSVEGVDNTHVEKWRDQIAVLQKATKMPQTHIAVVGNTGAGKSCLLNALLDEEAMLPTSAMRACTAVVVEISRAAGGSPYEADVEFLSREEWNKELEALLEDMKDKAGILKKRCPDRKTEAGAAYSRVKAVYGRVDELEKLEDRQGVTQHLGTVKRICAETAADFHMKIEKFIDSRTDNLREMKGGEFWPIVKCVRIRVAKAEVLRTGAVLVDLPGIRDSNAARDTVAREYLKDCNAVWVTASITRAVDDKTARELLSANFRRQLFMDGLYGSLAFICTKTDSFSITDIVRDLSLQDKIRPLEEGLQELEKQKTQAEIEKKHLYAQLQQQEPARKGSAAADSVWLQRHDILEKEFQICSLQREKDAKLRAISLICVQARNEFSKQRILMDFSAGLQEVSRRAEGEDDGEEEVEEGDSAGGQPGKLEVFTVSSTEYLKLGGKLLCNGQPQVFHDVKDTEIPALKKFAMDTALKHSMVATEKVIRDVARVLSQMVNYLNSQRTEADAHQAQVQETLQQALQDLPALLQGVLGASSQDLRQAFEALILGSLQNGAERAKQHSEAIVRGWGSPVCGYPHVTYRAICNHRGVYTSPKYQSVDFNRELSGPILQVISVAWNEVFNSRLVSSIKGFTRALLAQLKSFFKGLKKKLLWHGPVSEALHAICAQQMEATQARLLNFTLDQMSSVTRKQRTISRLLIPTIQAGMEPAYAACSRLSGPGYFQRMKEEMETFIHRQKDALFDSAVEKLWQQLELLQLSIRCSLKTVAQELATSIRMQFEPLLRPVQKNKEILPELQHLCAKVDKICQRSGVDYMLPVALQPEERPPGTEAKLLGNKDHVSLPATSMDVRVGALSLPRLSDIEVSEDHITLTLAGDPTKAALPLRSVSRWECCLPLSCLILHVSAKAAREICFQCRIPMPSPGLGSQEALVIREASQGERQLPKLRHCLAARLSDASWVQELSPEQGREKLVSLGVFYPGQRPESAESAEPRVASTPEPIVLDSAAGQPLQPPVLPWHPHGRKRPWEGVLLQLEKKTRLHSVGPAGYPGLQCSQRAETKPTTHSAALLGSCSPEGTFLPDGPPCPVVKDAEGEPLAVTHSAAGLLWVGVNKGTRGKPPSLTVKEEEAHLPAKKTCFEL</sequence>
<feature type="region of interest" description="Disordered" evidence="2">
    <location>
        <begin position="315"/>
        <end position="416"/>
    </location>
</feature>
<feature type="compositionally biased region" description="Basic and acidic residues" evidence="2">
    <location>
        <begin position="618"/>
        <end position="633"/>
    </location>
</feature>
<feature type="compositionally biased region" description="Low complexity" evidence="2">
    <location>
        <begin position="404"/>
        <end position="416"/>
    </location>
</feature>
<feature type="compositionally biased region" description="Low complexity" evidence="2">
    <location>
        <begin position="1178"/>
        <end position="1201"/>
    </location>
</feature>
<feature type="coiled-coil region" evidence="1">
    <location>
        <begin position="1983"/>
        <end position="2010"/>
    </location>
</feature>
<feature type="compositionally biased region" description="Low complexity" evidence="2">
    <location>
        <begin position="1113"/>
        <end position="1125"/>
    </location>
</feature>
<evidence type="ECO:0000313" key="5">
    <source>
        <dbReference type="Proteomes" id="UP001474421"/>
    </source>
</evidence>
<feature type="region of interest" description="Disordered" evidence="2">
    <location>
        <begin position="1007"/>
        <end position="1029"/>
    </location>
</feature>
<keyword evidence="5" id="KW-1185">Reference proteome</keyword>
<accession>A0AAW1BLG9</accession>
<dbReference type="SUPFAM" id="SSF52540">
    <property type="entry name" value="P-loop containing nucleoside triphosphate hydrolases"/>
    <property type="match status" value="1"/>
</dbReference>
<dbReference type="PANTHER" id="PTHR36681:SF3">
    <property type="entry name" value="NUCLEAR GTPASE, GERMINAL CENTER-ASSOCIATED, TANDEM DUPLICATE 3"/>
    <property type="match status" value="1"/>
</dbReference>
<dbReference type="EMBL" id="JAOTOJ010000003">
    <property type="protein sequence ID" value="KAK9402802.1"/>
    <property type="molecule type" value="Genomic_DNA"/>
</dbReference>
<feature type="region of interest" description="Disordered" evidence="2">
    <location>
        <begin position="968"/>
        <end position="987"/>
    </location>
</feature>
<evidence type="ECO:0000256" key="1">
    <source>
        <dbReference type="SAM" id="Coils"/>
    </source>
</evidence>
<dbReference type="SMART" id="SM00240">
    <property type="entry name" value="FHA"/>
    <property type="match status" value="1"/>
</dbReference>
<evidence type="ECO:0000256" key="2">
    <source>
        <dbReference type="SAM" id="MobiDB-lite"/>
    </source>
</evidence>
<reference evidence="4 5" key="1">
    <citation type="journal article" date="2024" name="Proc. Natl. Acad. Sci. U.S.A.">
        <title>The genetic regulatory architecture and epigenomic basis for age-related changes in rattlesnake venom.</title>
        <authorList>
            <person name="Hogan M.P."/>
            <person name="Holding M.L."/>
            <person name="Nystrom G.S."/>
            <person name="Colston T.J."/>
            <person name="Bartlett D.A."/>
            <person name="Mason A.J."/>
            <person name="Ellsworth S.A."/>
            <person name="Rautsaw R.M."/>
            <person name="Lawrence K.C."/>
            <person name="Strickland J.L."/>
            <person name="He B."/>
            <person name="Fraser P."/>
            <person name="Margres M.J."/>
            <person name="Gilbert D.M."/>
            <person name="Gibbs H.L."/>
            <person name="Parkinson C.L."/>
            <person name="Rokyta D.R."/>
        </authorList>
    </citation>
    <scope>NUCLEOTIDE SEQUENCE [LARGE SCALE GENOMIC DNA]</scope>
    <source>
        <strain evidence="4">DRR0105</strain>
    </source>
</reference>
<keyword evidence="1" id="KW-0175">Coiled coil</keyword>
<feature type="region of interest" description="Disordered" evidence="2">
    <location>
        <begin position="875"/>
        <end position="922"/>
    </location>
</feature>
<feature type="compositionally biased region" description="Basic and acidic residues" evidence="2">
    <location>
        <begin position="690"/>
        <end position="707"/>
    </location>
</feature>
<dbReference type="PROSITE" id="PS50006">
    <property type="entry name" value="FHA_DOMAIN"/>
    <property type="match status" value="1"/>
</dbReference>
<evidence type="ECO:0000313" key="4">
    <source>
        <dbReference type="EMBL" id="KAK9402802.1"/>
    </source>
</evidence>
<feature type="compositionally biased region" description="Basic and acidic residues" evidence="2">
    <location>
        <begin position="544"/>
        <end position="556"/>
    </location>
</feature>
<proteinExistence type="predicted"/>
<feature type="compositionally biased region" description="Low complexity" evidence="2">
    <location>
        <begin position="1218"/>
        <end position="1232"/>
    </location>
</feature>
<feature type="compositionally biased region" description="Acidic residues" evidence="2">
    <location>
        <begin position="819"/>
        <end position="830"/>
    </location>
</feature>
<feature type="region of interest" description="Disordered" evidence="2">
    <location>
        <begin position="2082"/>
        <end position="2108"/>
    </location>
</feature>
<dbReference type="InterPro" id="IPR045063">
    <property type="entry name" value="Dynamin_N"/>
</dbReference>
<gene>
    <name evidence="4" type="ORF">NXF25_007629</name>
</gene>
<feature type="region of interest" description="Disordered" evidence="2">
    <location>
        <begin position="1092"/>
        <end position="1485"/>
    </location>
</feature>
<feature type="region of interest" description="Disordered" evidence="2">
    <location>
        <begin position="530"/>
        <end position="564"/>
    </location>
</feature>
<comment type="caution">
    <text evidence="4">The sequence shown here is derived from an EMBL/GenBank/DDBJ whole genome shotgun (WGS) entry which is preliminary data.</text>
</comment>
<dbReference type="InterPro" id="IPR008984">
    <property type="entry name" value="SMAD_FHA_dom_sf"/>
</dbReference>
<dbReference type="PANTHER" id="PTHR36681">
    <property type="entry name" value="NUCLEAR GTPASE, GERMINAL CENTER-ASSOCIATED, TANDEM DUPLICATE 3"/>
    <property type="match status" value="1"/>
</dbReference>
<protein>
    <submittedName>
        <fullName evidence="4">Nuclear GTPase SLIP-GC</fullName>
    </submittedName>
</protein>
<organism evidence="4 5">
    <name type="scientific">Crotalus adamanteus</name>
    <name type="common">Eastern diamondback rattlesnake</name>
    <dbReference type="NCBI Taxonomy" id="8729"/>
    <lineage>
        <taxon>Eukaryota</taxon>
        <taxon>Metazoa</taxon>
        <taxon>Chordata</taxon>
        <taxon>Craniata</taxon>
        <taxon>Vertebrata</taxon>
        <taxon>Euteleostomi</taxon>
        <taxon>Lepidosauria</taxon>
        <taxon>Squamata</taxon>
        <taxon>Bifurcata</taxon>
        <taxon>Unidentata</taxon>
        <taxon>Episquamata</taxon>
        <taxon>Toxicofera</taxon>
        <taxon>Serpentes</taxon>
        <taxon>Colubroidea</taxon>
        <taxon>Viperidae</taxon>
        <taxon>Crotalinae</taxon>
        <taxon>Crotalus</taxon>
    </lineage>
</organism>
<dbReference type="SUPFAM" id="SSF49879">
    <property type="entry name" value="SMAD/FHA domain"/>
    <property type="match status" value="1"/>
</dbReference>
<dbReference type="InterPro" id="IPR056024">
    <property type="entry name" value="DUF7605"/>
</dbReference>
<dbReference type="Gene3D" id="3.40.50.300">
    <property type="entry name" value="P-loop containing nucleotide triphosphate hydrolases"/>
    <property type="match status" value="1"/>
</dbReference>
<feature type="region of interest" description="Disordered" evidence="2">
    <location>
        <begin position="1638"/>
        <end position="1661"/>
    </location>
</feature>
<evidence type="ECO:0000259" key="3">
    <source>
        <dbReference type="PROSITE" id="PS50006"/>
    </source>
</evidence>